<dbReference type="Pfam" id="PF04542">
    <property type="entry name" value="Sigma70_r2"/>
    <property type="match status" value="1"/>
</dbReference>
<dbReference type="InterPro" id="IPR013325">
    <property type="entry name" value="RNA_pol_sigma_r2"/>
</dbReference>
<reference evidence="6" key="1">
    <citation type="submission" date="2017-12" db="EMBL/GenBank/DDBJ databases">
        <authorList>
            <person name="Christensen H."/>
        </authorList>
    </citation>
    <scope>NUCLEOTIDE SEQUENCE [LARGE SCALE GENOMIC DNA]</scope>
    <source>
        <strain evidence="6">268A</strain>
    </source>
</reference>
<sequence length="239" mass="27322">MKVLLKRRSCLMENTRSEERKSAGDIALKAYKKDPCGSNLLTLFAAYRPLIQTVINRFSFNLLDEDDLIQEAQIVCFKAAQTYQESFNTKYGTYFIQCLVNRYNSLTRFDGADKRRNQKRDLSLEMLLEEGEEKILGYVSTNEGSISDELNELITKQAPVLLSKFELRVFKLKILQDYSAAEIAEMLEVTPTAVYNALGRCHRKLEGYIQGGDYYYPSSKEEAIKKPSPNLDEDNTSSS</sequence>
<dbReference type="InterPro" id="IPR007394">
    <property type="entry name" value="UPF0122"/>
</dbReference>
<feature type="region of interest" description="Disordered" evidence="3">
    <location>
        <begin position="220"/>
        <end position="239"/>
    </location>
</feature>
<dbReference type="Pfam" id="PF04297">
    <property type="entry name" value="UPF0122"/>
    <property type="match status" value="1"/>
</dbReference>
<dbReference type="GO" id="GO:0003700">
    <property type="term" value="F:DNA-binding transcription factor activity"/>
    <property type="evidence" value="ECO:0007669"/>
    <property type="project" value="InterPro"/>
</dbReference>
<proteinExistence type="inferred from homology"/>
<gene>
    <name evidence="5" type="ORF">CYR79_04035</name>
</gene>
<evidence type="ECO:0000313" key="6">
    <source>
        <dbReference type="Proteomes" id="UP000234579"/>
    </source>
</evidence>
<dbReference type="InterPro" id="IPR007627">
    <property type="entry name" value="RNA_pol_sigma70_r2"/>
</dbReference>
<dbReference type="InterPro" id="IPR036388">
    <property type="entry name" value="WH-like_DNA-bd_sf"/>
</dbReference>
<evidence type="ECO:0000313" key="5">
    <source>
        <dbReference type="EMBL" id="PLA76912.1"/>
    </source>
</evidence>
<evidence type="ECO:0000256" key="2">
    <source>
        <dbReference type="ARBA" id="ARBA00024764"/>
    </source>
</evidence>
<evidence type="ECO:0000259" key="4">
    <source>
        <dbReference type="Pfam" id="PF04542"/>
    </source>
</evidence>
<dbReference type="GO" id="GO:0006352">
    <property type="term" value="P:DNA-templated transcription initiation"/>
    <property type="evidence" value="ECO:0007669"/>
    <property type="project" value="InterPro"/>
</dbReference>
<dbReference type="NCBIfam" id="TIGR02937">
    <property type="entry name" value="sigma70-ECF"/>
    <property type="match status" value="1"/>
</dbReference>
<dbReference type="InterPro" id="IPR013324">
    <property type="entry name" value="RNA_pol_sigma_r3/r4-like"/>
</dbReference>
<dbReference type="Gene3D" id="1.10.10.10">
    <property type="entry name" value="Winged helix-like DNA-binding domain superfamily/Winged helix DNA-binding domain"/>
    <property type="match status" value="1"/>
</dbReference>
<comment type="similarity">
    <text evidence="1">Belongs to the UPF0122 family.</text>
</comment>
<accession>A0A2I2AC13</accession>
<evidence type="ECO:0000256" key="1">
    <source>
        <dbReference type="ARBA" id="ARBA00008720"/>
    </source>
</evidence>
<comment type="caution">
    <text evidence="5">The sequence shown here is derived from an EMBL/GenBank/DDBJ whole genome shotgun (WGS) entry which is preliminary data.</text>
</comment>
<dbReference type="SUPFAM" id="SSF88659">
    <property type="entry name" value="Sigma3 and sigma4 domains of RNA polymerase sigma factors"/>
    <property type="match status" value="1"/>
</dbReference>
<name>A0A2I2AC13_9LACO</name>
<comment type="function">
    <text evidence="2">Might take part in the signal recognition particle (SRP) pathway. This is inferred from the conservation of its genetic proximity to ftsY/ffh. May be a regulatory protein.</text>
</comment>
<dbReference type="Gene3D" id="1.10.1740.10">
    <property type="match status" value="1"/>
</dbReference>
<protein>
    <recommendedName>
        <fullName evidence="4">RNA polymerase sigma-70 region 2 domain-containing protein</fullName>
    </recommendedName>
</protein>
<dbReference type="SUPFAM" id="SSF88946">
    <property type="entry name" value="Sigma2 domain of RNA polymerase sigma factors"/>
    <property type="match status" value="1"/>
</dbReference>
<organism evidence="5 6">
    <name type="scientific">Ligilactobacillus agilis</name>
    <dbReference type="NCBI Taxonomy" id="1601"/>
    <lineage>
        <taxon>Bacteria</taxon>
        <taxon>Bacillati</taxon>
        <taxon>Bacillota</taxon>
        <taxon>Bacilli</taxon>
        <taxon>Lactobacillales</taxon>
        <taxon>Lactobacillaceae</taxon>
        <taxon>Ligilactobacillus</taxon>
    </lineage>
</organism>
<dbReference type="AlphaFoldDB" id="A0A2I2AC13"/>
<dbReference type="EMBL" id="PKGI01000020">
    <property type="protein sequence ID" value="PLA76912.1"/>
    <property type="molecule type" value="Genomic_DNA"/>
</dbReference>
<dbReference type="Proteomes" id="UP000234579">
    <property type="component" value="Unassembled WGS sequence"/>
</dbReference>
<feature type="domain" description="RNA polymerase sigma-70 region 2" evidence="4">
    <location>
        <begin position="43"/>
        <end position="102"/>
    </location>
</feature>
<evidence type="ECO:0000256" key="3">
    <source>
        <dbReference type="SAM" id="MobiDB-lite"/>
    </source>
</evidence>
<dbReference type="InterPro" id="IPR014284">
    <property type="entry name" value="RNA_pol_sigma-70_dom"/>
</dbReference>